<feature type="compositionally biased region" description="Low complexity" evidence="13">
    <location>
        <begin position="195"/>
        <end position="233"/>
    </location>
</feature>
<evidence type="ECO:0000256" key="5">
    <source>
        <dbReference type="ARBA" id="ARBA00022729"/>
    </source>
</evidence>
<proteinExistence type="inferred from homology"/>
<feature type="chain" id="PRO_5019320451" description="Type IV pilus biogenesis and competence protein PilQ" evidence="14">
    <location>
        <begin position="25"/>
        <end position="777"/>
    </location>
</feature>
<feature type="signal peptide" evidence="14">
    <location>
        <begin position="1"/>
        <end position="24"/>
    </location>
</feature>
<dbReference type="GO" id="GO:0030420">
    <property type="term" value="P:establishment of competence for transformation"/>
    <property type="evidence" value="ECO:0007669"/>
    <property type="project" value="UniProtKB-KW"/>
</dbReference>
<evidence type="ECO:0000256" key="1">
    <source>
        <dbReference type="ARBA" id="ARBA00004442"/>
    </source>
</evidence>
<name>A0A425ASY9_NEIME</name>
<dbReference type="Gene3D" id="2.60.40.3500">
    <property type="match status" value="1"/>
</dbReference>
<gene>
    <name evidence="16" type="ORF">COI09_01115</name>
</gene>
<dbReference type="Gene3D" id="3.30.1370.120">
    <property type="match status" value="1"/>
</dbReference>
<dbReference type="Pfam" id="PF11741">
    <property type="entry name" value="AMIN"/>
    <property type="match status" value="2"/>
</dbReference>
<evidence type="ECO:0000256" key="9">
    <source>
        <dbReference type="ARBA" id="ARBA00023287"/>
    </source>
</evidence>
<dbReference type="InterPro" id="IPR004845">
    <property type="entry name" value="T2SS_GspD_CS"/>
</dbReference>
<evidence type="ECO:0000313" key="17">
    <source>
        <dbReference type="Proteomes" id="UP000283829"/>
    </source>
</evidence>
<reference evidence="16 17" key="1">
    <citation type="submission" date="2017-09" db="EMBL/GenBank/DDBJ databases">
        <title>Phenotypic and genotypic characterization of Colombian isolates of Neisseria meningitidis recovered from invasive disease.</title>
        <authorList>
            <person name="Duarte C."/>
            <person name="Gabastou J.M."/>
            <person name="Moreno J."/>
        </authorList>
    </citation>
    <scope>NUCLEOTIDE SEQUENCE [LARGE SCALE GENOMIC DNA]</scope>
    <source>
        <strain evidence="16 17">INS-Nm1124</strain>
    </source>
</reference>
<feature type="region of interest" description="Disordered" evidence="13">
    <location>
        <begin position="195"/>
        <end position="236"/>
    </location>
</feature>
<evidence type="ECO:0000313" key="16">
    <source>
        <dbReference type="EMBL" id="RQJ68842.1"/>
    </source>
</evidence>
<dbReference type="InterPro" id="IPR021731">
    <property type="entry name" value="AMIN_dom"/>
</dbReference>
<evidence type="ECO:0000256" key="14">
    <source>
        <dbReference type="SAM" id="SignalP"/>
    </source>
</evidence>
<comment type="function">
    <text evidence="10">Required for type IV pilus biogenesis and competence. Could function as a pore for exit of the pilus but also as a channel for entry of heme and antimicrobial agents and uptake of transforming DNA.</text>
</comment>
<evidence type="ECO:0000256" key="6">
    <source>
        <dbReference type="ARBA" id="ARBA00022927"/>
    </source>
</evidence>
<evidence type="ECO:0000256" key="7">
    <source>
        <dbReference type="ARBA" id="ARBA00023136"/>
    </source>
</evidence>
<keyword evidence="6" id="KW-0653">Protein transport</keyword>
<dbReference type="SMART" id="SM00965">
    <property type="entry name" value="STN"/>
    <property type="match status" value="1"/>
</dbReference>
<evidence type="ECO:0000259" key="15">
    <source>
        <dbReference type="SMART" id="SM00965"/>
    </source>
</evidence>
<evidence type="ECO:0000256" key="13">
    <source>
        <dbReference type="SAM" id="MobiDB-lite"/>
    </source>
</evidence>
<keyword evidence="5 14" id="KW-0732">Signal</keyword>
<dbReference type="InterPro" id="IPR005644">
    <property type="entry name" value="NolW-like"/>
</dbReference>
<evidence type="ECO:0000256" key="12">
    <source>
        <dbReference type="RuleBase" id="RU004004"/>
    </source>
</evidence>
<dbReference type="Gene3D" id="2.60.40.3470">
    <property type="match status" value="1"/>
</dbReference>
<keyword evidence="4 12" id="KW-0813">Transport</keyword>
<dbReference type="Pfam" id="PF07660">
    <property type="entry name" value="STN"/>
    <property type="match status" value="1"/>
</dbReference>
<keyword evidence="9" id="KW-0178">Competence</keyword>
<dbReference type="GO" id="GO:0009306">
    <property type="term" value="P:protein secretion"/>
    <property type="evidence" value="ECO:0007669"/>
    <property type="project" value="InterPro"/>
</dbReference>
<keyword evidence="8" id="KW-0998">Cell outer membrane</keyword>
<dbReference type="InterPro" id="IPR051808">
    <property type="entry name" value="Type_IV_pilus_biogenesis"/>
</dbReference>
<dbReference type="Pfam" id="PF03958">
    <property type="entry name" value="Secretin_N"/>
    <property type="match status" value="1"/>
</dbReference>
<dbReference type="Proteomes" id="UP000283829">
    <property type="component" value="Unassembled WGS sequence"/>
</dbReference>
<feature type="compositionally biased region" description="Low complexity" evidence="13">
    <location>
        <begin position="135"/>
        <end position="154"/>
    </location>
</feature>
<dbReference type="RefSeq" id="WP_025460542.1">
    <property type="nucleotide sequence ID" value="NZ_FESY01000008.1"/>
</dbReference>
<feature type="domain" description="Secretin/TonB short N-terminal" evidence="15">
    <location>
        <begin position="378"/>
        <end position="426"/>
    </location>
</feature>
<dbReference type="InterPro" id="IPR038591">
    <property type="entry name" value="NolW-like_sf"/>
</dbReference>
<comment type="caution">
    <text evidence="16">The sequence shown here is derived from an EMBL/GenBank/DDBJ whole genome shotgun (WGS) entry which is preliminary data.</text>
</comment>
<dbReference type="EMBL" id="NWXB01000001">
    <property type="protein sequence ID" value="RQJ68842.1"/>
    <property type="molecule type" value="Genomic_DNA"/>
</dbReference>
<evidence type="ECO:0000256" key="10">
    <source>
        <dbReference type="ARBA" id="ARBA00024678"/>
    </source>
</evidence>
<comment type="subcellular location">
    <subcellularLocation>
        <location evidence="1 12">Cell outer membrane</location>
    </subcellularLocation>
</comment>
<comment type="similarity">
    <text evidence="2">Belongs to the bacterial secretin family. PilQ subfamily.</text>
</comment>
<dbReference type="InterPro" id="IPR004846">
    <property type="entry name" value="T2SS/T3SS_dom"/>
</dbReference>
<dbReference type="PANTHER" id="PTHR30604:SF1">
    <property type="entry name" value="DNA UTILIZATION PROTEIN HOFQ"/>
    <property type="match status" value="1"/>
</dbReference>
<accession>A0A425ASY9</accession>
<dbReference type="InterPro" id="IPR013355">
    <property type="entry name" value="Pilus_4_PilQ"/>
</dbReference>
<sequence>MNTKLTKIISGLFVATAAFQTASAGNITDIKVSSLPNKQKIVKVSFDKEIVNPTGFVTSSPARIALDFEQTGISMDQQVLEYADPLLSKISAAQNSSRARLVLNLNKPGQYNTEVRGNKVWIFINESDDTVSAPARPAVKAAPAAPAKQQAAAPSTKSAVSVSEPFTPAKQQAAAPFTESVVSVSAPFSPAKQQAAASAKQQTAAPAKQQAAAPAKQQAAAPAKQQAAAPAKQTNIDFRKDGKNAGIIELAALGFAGQPDISQQHDHIIVTLKNHTLPTTLQRSLDVADFKTPVQKVTLKRLNNDTQLIITTAGNWELVNKSAAPGYFTFQVLPKKQNLESGGVNNAPKTFTGRKISLDFQDVEIRTILQILAKESGMNIVASDSVNGKMTLSLKDVPWDQALDLVMQARNLDMRQQGNIVNIAPRDELLAKDKAFLQAEKDIADLGALYSQNFQLKYKNVEEFRSILRLDNADTTGNRNTLVSGRGSVLIDPATNTLIVTDTRSVIEKFRKLIDELDVPAQQVMIEARIVEAADGFSRDLGVKFGATGKKKLKNDTSAFGWGVNSGFGGDDKWGAETKINLPITAAANSISLVRAISSGALNLELSASESLSKTKTLANPRVLTQNRKEAKIESGYEIPFTVTSIANGGSSTNTELKKAVLGLTVTPNITPDGQIIMTVKINKDSPAQCASGNQTILCISTKNLNTQAMVENGGTLIVGGIYEEDNGNTLTKVPLLGDIPVIGNLFKTRGKKTDRRELLIFITPRIMGTAGNSLRY</sequence>
<dbReference type="PRINTS" id="PR00811">
    <property type="entry name" value="BCTERIALGSPD"/>
</dbReference>
<evidence type="ECO:0000256" key="4">
    <source>
        <dbReference type="ARBA" id="ARBA00022448"/>
    </source>
</evidence>
<dbReference type="PROSITE" id="PS00875">
    <property type="entry name" value="T2SP_D"/>
    <property type="match status" value="1"/>
</dbReference>
<dbReference type="Pfam" id="PF00263">
    <property type="entry name" value="Secretin"/>
    <property type="match status" value="1"/>
</dbReference>
<keyword evidence="7" id="KW-0472">Membrane</keyword>
<dbReference type="GO" id="GO:0009279">
    <property type="term" value="C:cell outer membrane"/>
    <property type="evidence" value="ECO:0007669"/>
    <property type="project" value="UniProtKB-SubCell"/>
</dbReference>
<protein>
    <recommendedName>
        <fullName evidence="3">Type IV pilus biogenesis and competence protein PilQ</fullName>
    </recommendedName>
</protein>
<evidence type="ECO:0000256" key="2">
    <source>
        <dbReference type="ARBA" id="ARBA00006304"/>
    </source>
</evidence>
<evidence type="ECO:0000256" key="3">
    <source>
        <dbReference type="ARBA" id="ARBA00014124"/>
    </source>
</evidence>
<comment type="subunit">
    <text evidence="11">Homododecamer. Tetramer of trimer.</text>
</comment>
<dbReference type="InterPro" id="IPR011662">
    <property type="entry name" value="Secretin/TonB_short_N"/>
</dbReference>
<feature type="region of interest" description="Disordered" evidence="13">
    <location>
        <begin position="135"/>
        <end position="156"/>
    </location>
</feature>
<organism evidence="16 17">
    <name type="scientific">Neisseria meningitidis</name>
    <dbReference type="NCBI Taxonomy" id="487"/>
    <lineage>
        <taxon>Bacteria</taxon>
        <taxon>Pseudomonadati</taxon>
        <taxon>Pseudomonadota</taxon>
        <taxon>Betaproteobacteria</taxon>
        <taxon>Neisseriales</taxon>
        <taxon>Neisseriaceae</taxon>
        <taxon>Neisseria</taxon>
    </lineage>
</organism>
<dbReference type="InterPro" id="IPR001775">
    <property type="entry name" value="GspD/PilQ"/>
</dbReference>
<evidence type="ECO:0000256" key="8">
    <source>
        <dbReference type="ARBA" id="ARBA00023237"/>
    </source>
</evidence>
<dbReference type="Gene3D" id="3.30.1370.130">
    <property type="match status" value="1"/>
</dbReference>
<dbReference type="AlphaFoldDB" id="A0A425ASY9"/>
<evidence type="ECO:0000256" key="11">
    <source>
        <dbReference type="ARBA" id="ARBA00025897"/>
    </source>
</evidence>
<dbReference type="PANTHER" id="PTHR30604">
    <property type="entry name" value="PROTEIN TRANSPORT PROTEIN HOFQ"/>
    <property type="match status" value="1"/>
</dbReference>
<dbReference type="NCBIfam" id="TIGR02515">
    <property type="entry name" value="IV_pilus_PilQ"/>
    <property type="match status" value="1"/>
</dbReference>